<dbReference type="GO" id="GO:0046983">
    <property type="term" value="F:protein dimerization activity"/>
    <property type="evidence" value="ECO:0007669"/>
    <property type="project" value="InterPro"/>
</dbReference>
<organism evidence="7 8">
    <name type="scientific">Striga hermonthica</name>
    <name type="common">Purple witchweed</name>
    <name type="synonym">Buchnera hermonthica</name>
    <dbReference type="NCBI Taxonomy" id="68872"/>
    <lineage>
        <taxon>Eukaryota</taxon>
        <taxon>Viridiplantae</taxon>
        <taxon>Streptophyta</taxon>
        <taxon>Embryophyta</taxon>
        <taxon>Tracheophyta</taxon>
        <taxon>Spermatophyta</taxon>
        <taxon>Magnoliopsida</taxon>
        <taxon>eudicotyledons</taxon>
        <taxon>Gunneridae</taxon>
        <taxon>Pentapetalae</taxon>
        <taxon>asterids</taxon>
        <taxon>lamiids</taxon>
        <taxon>Lamiales</taxon>
        <taxon>Orobanchaceae</taxon>
        <taxon>Buchnereae</taxon>
        <taxon>Striga</taxon>
    </lineage>
</organism>
<evidence type="ECO:0000256" key="4">
    <source>
        <dbReference type="ARBA" id="ARBA00023163"/>
    </source>
</evidence>
<reference evidence="7" key="1">
    <citation type="submission" date="2019-12" db="EMBL/GenBank/DDBJ databases">
        <authorList>
            <person name="Scholes J."/>
        </authorList>
    </citation>
    <scope>NUCLEOTIDE SEQUENCE</scope>
</reference>
<keyword evidence="4" id="KW-0804">Transcription</keyword>
<dbReference type="GO" id="GO:0003700">
    <property type="term" value="F:DNA-binding transcription factor activity"/>
    <property type="evidence" value="ECO:0007669"/>
    <property type="project" value="InterPro"/>
</dbReference>
<proteinExistence type="predicted"/>
<dbReference type="PANTHER" id="PTHR45844:SF16">
    <property type="entry name" value="TRANSCRIPTION FACTOR BHLH30-LIKE"/>
    <property type="match status" value="1"/>
</dbReference>
<gene>
    <name evidence="7" type="ORF">SHERM_26582</name>
</gene>
<keyword evidence="3" id="KW-0238">DNA-binding</keyword>
<accession>A0A9N7NI14</accession>
<comment type="caution">
    <text evidence="7">The sequence shown here is derived from an EMBL/GenBank/DDBJ whole genome shotgun (WGS) entry which is preliminary data.</text>
</comment>
<sequence length="243" mass="26285">MFSIPSLYELGTSCPDSYDHMFHQVLMSSQADGQDQNPTMSMMSPKSVAEAKALAASNSHKEAERRRRKRINGHIATLKAILPNNIKADKASLLGEAVRRVRELKKTAAALASSPEATENPTTTSVGTALNKVMFPSETDELKLNRCEGSGLIRASLSCEDRPEMIADMIEALKGAEARAVRAEMSTVGGRSKSVVWVEMAGEADVAVGTLRRALRGVIDKSNPLAASGQGLPGNKRPRYYHF</sequence>
<evidence type="ECO:0000256" key="2">
    <source>
        <dbReference type="ARBA" id="ARBA00023015"/>
    </source>
</evidence>
<keyword evidence="5" id="KW-0539">Nucleus</keyword>
<dbReference type="SUPFAM" id="SSF47459">
    <property type="entry name" value="HLH, helix-loop-helix DNA-binding domain"/>
    <property type="match status" value="1"/>
</dbReference>
<feature type="domain" description="BHLH" evidence="6">
    <location>
        <begin position="55"/>
        <end position="104"/>
    </location>
</feature>
<dbReference type="InterPro" id="IPR036638">
    <property type="entry name" value="HLH_DNA-bd_sf"/>
</dbReference>
<comment type="subcellular location">
    <subcellularLocation>
        <location evidence="1">Nucleus</location>
    </subcellularLocation>
</comment>
<dbReference type="AlphaFoldDB" id="A0A9N7NI14"/>
<evidence type="ECO:0000256" key="1">
    <source>
        <dbReference type="ARBA" id="ARBA00004123"/>
    </source>
</evidence>
<dbReference type="OrthoDB" id="690068at2759"/>
<evidence type="ECO:0000256" key="3">
    <source>
        <dbReference type="ARBA" id="ARBA00023125"/>
    </source>
</evidence>
<dbReference type="SMART" id="SM00353">
    <property type="entry name" value="HLH"/>
    <property type="match status" value="1"/>
</dbReference>
<dbReference type="PROSITE" id="PS50888">
    <property type="entry name" value="BHLH"/>
    <property type="match status" value="1"/>
</dbReference>
<dbReference type="Pfam" id="PF00010">
    <property type="entry name" value="HLH"/>
    <property type="match status" value="1"/>
</dbReference>
<dbReference type="GO" id="GO:0003677">
    <property type="term" value="F:DNA binding"/>
    <property type="evidence" value="ECO:0007669"/>
    <property type="project" value="UniProtKB-KW"/>
</dbReference>
<dbReference type="Gene3D" id="4.10.280.10">
    <property type="entry name" value="Helix-loop-helix DNA-binding domain"/>
    <property type="match status" value="1"/>
</dbReference>
<keyword evidence="8" id="KW-1185">Reference proteome</keyword>
<dbReference type="InterPro" id="IPR011598">
    <property type="entry name" value="bHLH_dom"/>
</dbReference>
<dbReference type="EMBL" id="CACSLK010027831">
    <property type="protein sequence ID" value="CAA0831202.1"/>
    <property type="molecule type" value="Genomic_DNA"/>
</dbReference>
<keyword evidence="2" id="KW-0805">Transcription regulation</keyword>
<evidence type="ECO:0000256" key="5">
    <source>
        <dbReference type="ARBA" id="ARBA00023242"/>
    </source>
</evidence>
<dbReference type="GO" id="GO:0005634">
    <property type="term" value="C:nucleus"/>
    <property type="evidence" value="ECO:0007669"/>
    <property type="project" value="UniProtKB-SubCell"/>
</dbReference>
<evidence type="ECO:0000259" key="6">
    <source>
        <dbReference type="PROSITE" id="PS50888"/>
    </source>
</evidence>
<dbReference type="InterPro" id="IPR045847">
    <property type="entry name" value="AIG1-like"/>
</dbReference>
<name>A0A9N7NI14_STRHE</name>
<evidence type="ECO:0000313" key="8">
    <source>
        <dbReference type="Proteomes" id="UP001153555"/>
    </source>
</evidence>
<dbReference type="PANTHER" id="PTHR45844">
    <property type="entry name" value="TRANSCRIPTION FACTOR BHLH30"/>
    <property type="match status" value="1"/>
</dbReference>
<dbReference type="Proteomes" id="UP001153555">
    <property type="component" value="Unassembled WGS sequence"/>
</dbReference>
<protein>
    <submittedName>
        <fullName evidence="7">Transcription factor bHLH30</fullName>
    </submittedName>
</protein>
<evidence type="ECO:0000313" key="7">
    <source>
        <dbReference type="EMBL" id="CAA0831202.1"/>
    </source>
</evidence>